<dbReference type="EMBL" id="JAFIRA010000088">
    <property type="protein sequence ID" value="MCJ2544603.1"/>
    <property type="molecule type" value="Genomic_DNA"/>
</dbReference>
<sequence>MKSLGIPLVAFFITVQDLLSPSVAAQAGEAHQQVTPDLGELVSYSHAGGLFTLQIPSGWEQKNLGDEQVSRAFFYQPNGPSWMVVAIFNRDEVPLSEHELGFQLQKDLKNVFRDYSNFIMNLEPTVQNDGSVRVVFEYDFEYDEDTVVMQGNSFIQQDGGYLSFIYIMVPEDEFPELKPSIDRILNSYQVNSNVLW</sequence>
<gene>
    <name evidence="1" type="ORF">JX360_17135</name>
</gene>
<organism evidence="1 2">
    <name type="scientific">Thermostichus vulcanus str. 'Rupite'</name>
    <dbReference type="NCBI Taxonomy" id="2813851"/>
    <lineage>
        <taxon>Bacteria</taxon>
        <taxon>Bacillati</taxon>
        <taxon>Cyanobacteriota</taxon>
        <taxon>Cyanophyceae</taxon>
        <taxon>Thermostichales</taxon>
        <taxon>Thermostichaceae</taxon>
        <taxon>Thermostichus</taxon>
    </lineage>
</organism>
<accession>A0ABT0CFQ3</accession>
<name>A0ABT0CFQ3_THEVL</name>
<evidence type="ECO:0000313" key="1">
    <source>
        <dbReference type="EMBL" id="MCJ2544603.1"/>
    </source>
</evidence>
<evidence type="ECO:0000313" key="2">
    <source>
        <dbReference type="Proteomes" id="UP000830835"/>
    </source>
</evidence>
<proteinExistence type="predicted"/>
<dbReference type="RefSeq" id="WP_244353368.1">
    <property type="nucleotide sequence ID" value="NZ_JAFIRA010000088.1"/>
</dbReference>
<protein>
    <recommendedName>
        <fullName evidence="3">PsbP C-terminal domain-containing protein</fullName>
    </recommendedName>
</protein>
<reference evidence="1" key="1">
    <citation type="submission" date="2021-02" db="EMBL/GenBank/DDBJ databases">
        <title>The CRISPR/cas machinery reduction and long-range gene transfer in the hot spring cyanobacterium Synechococcus.</title>
        <authorList>
            <person name="Dvorak P."/>
            <person name="Jahodarova E."/>
            <person name="Hasler P."/>
            <person name="Poulickova A."/>
        </authorList>
    </citation>
    <scope>NUCLEOTIDE SEQUENCE</scope>
    <source>
        <strain evidence="1">Rupite</strain>
    </source>
</reference>
<dbReference type="Proteomes" id="UP000830835">
    <property type="component" value="Unassembled WGS sequence"/>
</dbReference>
<evidence type="ECO:0008006" key="3">
    <source>
        <dbReference type="Google" id="ProtNLM"/>
    </source>
</evidence>
<keyword evidence="2" id="KW-1185">Reference proteome</keyword>
<comment type="caution">
    <text evidence="1">The sequence shown here is derived from an EMBL/GenBank/DDBJ whole genome shotgun (WGS) entry which is preliminary data.</text>
</comment>